<keyword evidence="2" id="KW-1185">Reference proteome</keyword>
<dbReference type="Proteomes" id="UP000190121">
    <property type="component" value="Unassembled WGS sequence"/>
</dbReference>
<proteinExistence type="predicted"/>
<dbReference type="SUPFAM" id="SSF160925">
    <property type="entry name" value="PG1388-like"/>
    <property type="match status" value="1"/>
</dbReference>
<organism evidence="1 2">
    <name type="scientific">Porphyromonas circumdentaria</name>
    <dbReference type="NCBI Taxonomy" id="29524"/>
    <lineage>
        <taxon>Bacteria</taxon>
        <taxon>Pseudomonadati</taxon>
        <taxon>Bacteroidota</taxon>
        <taxon>Bacteroidia</taxon>
        <taxon>Bacteroidales</taxon>
        <taxon>Porphyromonadaceae</taxon>
        <taxon>Porphyromonas</taxon>
    </lineage>
</organism>
<sequence length="194" mass="22385">MYAQSMEKRIALIAEEVFPLLPKEDCVGFIKSAEKGKEIKNLLGTTLKIDFSSSQYVRISSDSTIVDELILLPYRRGDVLCHIRTLRTPELLSFISFYDERGKSLPKEHFILPISGVDFLLPSVDRSSVMFQQIEKILPFLPIHYTFSWGDKSITLYPSYSSIATEEQKVILRQLLQPQPITLKWKKKRFLPES</sequence>
<dbReference type="STRING" id="29524.SAMN02745171_00898"/>
<protein>
    <submittedName>
        <fullName evidence="1">Uncharacterized protein</fullName>
    </submittedName>
</protein>
<dbReference type="AlphaFoldDB" id="A0A1T4MU42"/>
<evidence type="ECO:0000313" key="2">
    <source>
        <dbReference type="Proteomes" id="UP000190121"/>
    </source>
</evidence>
<accession>A0A1T4MU42</accession>
<dbReference type="Pfam" id="PF11644">
    <property type="entry name" value="DUF3256"/>
    <property type="match status" value="1"/>
</dbReference>
<name>A0A1T4MU42_9PORP</name>
<dbReference type="InterPro" id="IPR021670">
    <property type="entry name" value="DUF3256"/>
</dbReference>
<reference evidence="2" key="1">
    <citation type="submission" date="2017-02" db="EMBL/GenBank/DDBJ databases">
        <authorList>
            <person name="Varghese N."/>
            <person name="Submissions S."/>
        </authorList>
    </citation>
    <scope>NUCLEOTIDE SEQUENCE [LARGE SCALE GENOMIC DNA]</scope>
    <source>
        <strain evidence="2">ATCC 51356</strain>
    </source>
</reference>
<evidence type="ECO:0000313" key="1">
    <source>
        <dbReference type="EMBL" id="SJZ70579.1"/>
    </source>
</evidence>
<dbReference type="EMBL" id="FUXE01000008">
    <property type="protein sequence ID" value="SJZ70579.1"/>
    <property type="molecule type" value="Genomic_DNA"/>
</dbReference>
<gene>
    <name evidence="1" type="ORF">SAMN02745171_00898</name>
</gene>